<feature type="region of interest" description="Disordered" evidence="1">
    <location>
        <begin position="116"/>
        <end position="171"/>
    </location>
</feature>
<feature type="region of interest" description="Disordered" evidence="1">
    <location>
        <begin position="185"/>
        <end position="209"/>
    </location>
</feature>
<accession>A0A1G9PXJ2</accession>
<dbReference type="SUPFAM" id="SSF53686">
    <property type="entry name" value="Tryptophan synthase beta subunit-like PLP-dependent enzymes"/>
    <property type="match status" value="1"/>
</dbReference>
<keyword evidence="3" id="KW-1185">Reference proteome</keyword>
<evidence type="ECO:0000256" key="1">
    <source>
        <dbReference type="SAM" id="MobiDB-lite"/>
    </source>
</evidence>
<organism evidence="2 3">
    <name type="scientific">Streptomyces wuyuanensis</name>
    <dbReference type="NCBI Taxonomy" id="1196353"/>
    <lineage>
        <taxon>Bacteria</taxon>
        <taxon>Bacillati</taxon>
        <taxon>Actinomycetota</taxon>
        <taxon>Actinomycetes</taxon>
        <taxon>Kitasatosporales</taxon>
        <taxon>Streptomycetaceae</taxon>
        <taxon>Streptomyces</taxon>
    </lineage>
</organism>
<dbReference type="GeneID" id="40828576"/>
<dbReference type="AlphaFoldDB" id="A0A1G9PXJ2"/>
<dbReference type="InterPro" id="IPR036052">
    <property type="entry name" value="TrpB-like_PALP_sf"/>
</dbReference>
<dbReference type="Proteomes" id="UP000199063">
    <property type="component" value="Unassembled WGS sequence"/>
</dbReference>
<feature type="compositionally biased region" description="Basic and acidic residues" evidence="1">
    <location>
        <begin position="131"/>
        <end position="160"/>
    </location>
</feature>
<evidence type="ECO:0000313" key="3">
    <source>
        <dbReference type="Proteomes" id="UP000199063"/>
    </source>
</evidence>
<dbReference type="GO" id="GO:1901605">
    <property type="term" value="P:alpha-amino acid metabolic process"/>
    <property type="evidence" value="ECO:0007669"/>
    <property type="project" value="UniProtKB-ARBA"/>
</dbReference>
<protein>
    <submittedName>
        <fullName evidence="2">Pyridoxal-phosphate dependent enzyme</fullName>
    </submittedName>
</protein>
<dbReference type="STRING" id="1196353.SAMN05444921_103138"/>
<dbReference type="PANTHER" id="PTHR42937">
    <property type="match status" value="1"/>
</dbReference>
<sequence>MFVKDESARFGLAAFKALGVSWAVHLLLPERGGGDRDRPRAHREPPGPYREPPAAGAPSWLVTATDGNHGRAVARTARRRGVRARVFAAEGVHPGAVAAIGAEDAARAARDLAAHGVSAGPCGAHGRRKGERAEAPRHEGRSTTDRRRTPKRPRGERAREGGGVGAAGRRAVLAAGPGTTVVLLGTEGTAADRHGATRSALPTPTPGRG</sequence>
<gene>
    <name evidence="2" type="ORF">SAMN05444921_103138</name>
</gene>
<name>A0A1G9PXJ2_9ACTN</name>
<dbReference type="PANTHER" id="PTHR42937:SF1">
    <property type="entry name" value="DIAMINOPROPIONATE AMMONIA-LYASE"/>
    <property type="match status" value="1"/>
</dbReference>
<reference evidence="3" key="1">
    <citation type="submission" date="2016-10" db="EMBL/GenBank/DDBJ databases">
        <authorList>
            <person name="Varghese N."/>
            <person name="Submissions S."/>
        </authorList>
    </citation>
    <scope>NUCLEOTIDE SEQUENCE [LARGE SCALE GENOMIC DNA]</scope>
    <source>
        <strain evidence="3">CGMCC 4.7042</strain>
    </source>
</reference>
<feature type="compositionally biased region" description="Basic and acidic residues" evidence="1">
    <location>
        <begin position="32"/>
        <end position="45"/>
    </location>
</feature>
<dbReference type="EMBL" id="FNHI01000003">
    <property type="protein sequence ID" value="SDM03464.1"/>
    <property type="molecule type" value="Genomic_DNA"/>
</dbReference>
<feature type="region of interest" description="Disordered" evidence="1">
    <location>
        <begin position="31"/>
        <end position="73"/>
    </location>
</feature>
<proteinExistence type="predicted"/>
<evidence type="ECO:0000313" key="2">
    <source>
        <dbReference type="EMBL" id="SDM03464.1"/>
    </source>
</evidence>
<dbReference type="Gene3D" id="3.40.50.1100">
    <property type="match status" value="1"/>
</dbReference>
<dbReference type="RefSeq" id="WP_167745973.1">
    <property type="nucleotide sequence ID" value="NZ_FNHI01000003.1"/>
</dbReference>